<dbReference type="RefSeq" id="WP_192150793.1">
    <property type="nucleotide sequence ID" value="NZ_JACYXI010000021.1"/>
</dbReference>
<dbReference type="Pfam" id="PF00005">
    <property type="entry name" value="ABC_tran"/>
    <property type="match status" value="1"/>
</dbReference>
<feature type="domain" description="ABC transporter" evidence="5">
    <location>
        <begin position="3"/>
        <end position="233"/>
    </location>
</feature>
<dbReference type="InterPro" id="IPR003593">
    <property type="entry name" value="AAA+_ATPase"/>
</dbReference>
<keyword evidence="7" id="KW-1185">Reference proteome</keyword>
<dbReference type="InterPro" id="IPR012340">
    <property type="entry name" value="NA-bd_OB-fold"/>
</dbReference>
<evidence type="ECO:0000259" key="5">
    <source>
        <dbReference type="PROSITE" id="PS50893"/>
    </source>
</evidence>
<keyword evidence="3" id="KW-0547">Nucleotide-binding</keyword>
<evidence type="ECO:0000313" key="7">
    <source>
        <dbReference type="Proteomes" id="UP000632063"/>
    </source>
</evidence>
<comment type="similarity">
    <text evidence="1">Belongs to the ABC transporter superfamily.</text>
</comment>
<dbReference type="InterPro" id="IPR017871">
    <property type="entry name" value="ABC_transporter-like_CS"/>
</dbReference>
<comment type="caution">
    <text evidence="6">The sequence shown here is derived from an EMBL/GenBank/DDBJ whole genome shotgun (WGS) entry which is preliminary data.</text>
</comment>
<evidence type="ECO:0000256" key="1">
    <source>
        <dbReference type="ARBA" id="ARBA00005417"/>
    </source>
</evidence>
<dbReference type="EMBL" id="JACYXI010000021">
    <property type="protein sequence ID" value="MBD8894130.1"/>
    <property type="molecule type" value="Genomic_DNA"/>
</dbReference>
<keyword evidence="2" id="KW-0813">Transport</keyword>
<dbReference type="InterPro" id="IPR027417">
    <property type="entry name" value="P-loop_NTPase"/>
</dbReference>
<dbReference type="InterPro" id="IPR047641">
    <property type="entry name" value="ABC_transpr_MalK/UgpC-like"/>
</dbReference>
<evidence type="ECO:0000256" key="2">
    <source>
        <dbReference type="ARBA" id="ARBA00022448"/>
    </source>
</evidence>
<evidence type="ECO:0000256" key="3">
    <source>
        <dbReference type="ARBA" id="ARBA00022741"/>
    </source>
</evidence>
<dbReference type="InterPro" id="IPR008995">
    <property type="entry name" value="Mo/tungstate-bd_C_term_dom"/>
</dbReference>
<sequence>MRILIDNFTKTFGTTTVIRDMTLEIESGEMLALLGPSGCGKSTTLFAVCGIHRMNGGRLLFGDRDVTTVSSQDRNVGVVFQNYALYPHMNVFENISFPLKIRKESKADIDAKVREMANLVHIEDLMERKPAQLSGGQQQRVALARALIRKPDVLLLDEPLANLDAKLRLEMRSEIRRIQQETGITAILVTHDQVEAMSMCDRIAIMNKGQIVQLSTPSEMYNEPASAFVAGFMGNPPISFLEGTVEGTSLCLDQSSILLPLPESRRPASPASRVKLGVRPEYFQPENPDKVEGKISFIEIQGRETLYDVTLENGAVLRSIQSSGPLHKLGDTVRWGVDHSRVLAFDESGARL</sequence>
<reference evidence="7" key="1">
    <citation type="submission" date="2020-09" db="EMBL/GenBank/DDBJ databases">
        <title>The genome sequence of strain Labrenzia suaedae 4C16A.</title>
        <authorList>
            <person name="Liu Y."/>
        </authorList>
    </citation>
    <scope>NUCLEOTIDE SEQUENCE [LARGE SCALE GENOMIC DNA]</scope>
    <source>
        <strain evidence="7">4C16A</strain>
    </source>
</reference>
<dbReference type="GO" id="GO:0005524">
    <property type="term" value="F:ATP binding"/>
    <property type="evidence" value="ECO:0007669"/>
    <property type="project" value="UniProtKB-KW"/>
</dbReference>
<organism evidence="6 7">
    <name type="scientific">Roseibium litorale</name>
    <dbReference type="NCBI Taxonomy" id="2803841"/>
    <lineage>
        <taxon>Bacteria</taxon>
        <taxon>Pseudomonadati</taxon>
        <taxon>Pseudomonadota</taxon>
        <taxon>Alphaproteobacteria</taxon>
        <taxon>Hyphomicrobiales</taxon>
        <taxon>Stappiaceae</taxon>
        <taxon>Roseibium</taxon>
    </lineage>
</organism>
<dbReference type="SUPFAM" id="SSF50331">
    <property type="entry name" value="MOP-like"/>
    <property type="match status" value="1"/>
</dbReference>
<dbReference type="Gene3D" id="2.40.50.140">
    <property type="entry name" value="Nucleic acid-binding proteins"/>
    <property type="match status" value="1"/>
</dbReference>
<dbReference type="Pfam" id="PF08402">
    <property type="entry name" value="TOBE_2"/>
    <property type="match status" value="1"/>
</dbReference>
<protein>
    <submittedName>
        <fullName evidence="6">ABC transporter ATP-binding protein</fullName>
    </submittedName>
</protein>
<dbReference type="InterPro" id="IPR003439">
    <property type="entry name" value="ABC_transporter-like_ATP-bd"/>
</dbReference>
<dbReference type="Gene3D" id="2.40.50.100">
    <property type="match status" value="1"/>
</dbReference>
<dbReference type="InterPro" id="IPR013611">
    <property type="entry name" value="Transp-assoc_OB_typ2"/>
</dbReference>
<dbReference type="SMART" id="SM00382">
    <property type="entry name" value="AAA"/>
    <property type="match status" value="1"/>
</dbReference>
<dbReference type="PROSITE" id="PS50893">
    <property type="entry name" value="ABC_TRANSPORTER_2"/>
    <property type="match status" value="1"/>
</dbReference>
<proteinExistence type="inferred from homology"/>
<dbReference type="Gene3D" id="3.40.50.300">
    <property type="entry name" value="P-loop containing nucleotide triphosphate hydrolases"/>
    <property type="match status" value="1"/>
</dbReference>
<keyword evidence="4 6" id="KW-0067">ATP-binding</keyword>
<dbReference type="PROSITE" id="PS00211">
    <property type="entry name" value="ABC_TRANSPORTER_1"/>
    <property type="match status" value="1"/>
</dbReference>
<dbReference type="CDD" id="cd03301">
    <property type="entry name" value="ABC_MalK_N"/>
    <property type="match status" value="1"/>
</dbReference>
<dbReference type="SUPFAM" id="SSF52540">
    <property type="entry name" value="P-loop containing nucleoside triphosphate hydrolases"/>
    <property type="match status" value="1"/>
</dbReference>
<reference evidence="6 7" key="2">
    <citation type="journal article" date="2021" name="Int. J. Syst. Evol. Microbiol.">
        <title>Roseibium litorale sp. nov., isolated from a tidal flat sediment and proposal for the reclassification of Labrenzia polysiphoniae as Roseibium polysiphoniae comb. nov.</title>
        <authorList>
            <person name="Liu Y."/>
            <person name="Pei T."/>
            <person name="Du J."/>
            <person name="Chao M."/>
            <person name="Deng M.R."/>
            <person name="Zhu H."/>
        </authorList>
    </citation>
    <scope>NUCLEOTIDE SEQUENCE [LARGE SCALE GENOMIC DNA]</scope>
    <source>
        <strain evidence="6 7">4C16A</strain>
    </source>
</reference>
<accession>A0ABR9CUX1</accession>
<evidence type="ECO:0000256" key="4">
    <source>
        <dbReference type="ARBA" id="ARBA00022840"/>
    </source>
</evidence>
<evidence type="ECO:0000313" key="6">
    <source>
        <dbReference type="EMBL" id="MBD8894130.1"/>
    </source>
</evidence>
<dbReference type="PANTHER" id="PTHR43875:SF1">
    <property type="entry name" value="OSMOPROTECTIVE COMPOUNDS UPTAKE ATP-BINDING PROTEIN GGTA"/>
    <property type="match status" value="1"/>
</dbReference>
<dbReference type="InterPro" id="IPR015855">
    <property type="entry name" value="ABC_transpr_MalK-like"/>
</dbReference>
<name>A0ABR9CUX1_9HYPH</name>
<dbReference type="Proteomes" id="UP000632063">
    <property type="component" value="Unassembled WGS sequence"/>
</dbReference>
<dbReference type="PANTHER" id="PTHR43875">
    <property type="entry name" value="MALTODEXTRIN IMPORT ATP-BINDING PROTEIN MSMX"/>
    <property type="match status" value="1"/>
</dbReference>
<gene>
    <name evidence="6" type="ORF">IG616_21500</name>
</gene>